<dbReference type="CDD" id="cd01647">
    <property type="entry name" value="RT_LTR"/>
    <property type="match status" value="1"/>
</dbReference>
<evidence type="ECO:0000256" key="1">
    <source>
        <dbReference type="SAM" id="MobiDB-lite"/>
    </source>
</evidence>
<dbReference type="EMBL" id="OIVN01005702">
    <property type="protein sequence ID" value="SPD23664.1"/>
    <property type="molecule type" value="Genomic_DNA"/>
</dbReference>
<feature type="compositionally biased region" description="Basic and acidic residues" evidence="1">
    <location>
        <begin position="96"/>
        <end position="121"/>
    </location>
</feature>
<feature type="region of interest" description="Disordered" evidence="1">
    <location>
        <begin position="96"/>
        <end position="122"/>
    </location>
</feature>
<accession>A0A2N9IHD0</accession>
<sequence>MFLALSCKSRVNKIRGLRLCSLGWMKRFRETKNHLAKLTNALSGTEKGKLPSQTQPNSNNQSLKIVSKDNHEECKAVTILRSGKVIDEEIEKSIPKAKEKSKETQAEKDESGTPKVKEVEKCPIPTPFPQALRLPKNLDVTVEILEHLHQVKVNLPLLHIIKQMPAYAKVIKDLCTVKRKHHLKKIAFFTEQVSAIIQHKVPPKYKDPGCPTISCTIADHSIRTPKGMVEDVLIKIENFYYPVDFIILDIEPTLHLDNGIPIILEVLEEEQVMAINEPWRPHFEELPKTEKKPMPSSEEIPQLELKPLPNGFKYVYLGPGETFPVVISVALNEERERKLFCVLRDHKLAIGWTIADIKGISPMICTHKIYLEDDCKTSRESQRRLNPTMKDVVKNEVIKLLDVGIIYPIFDSKWVSLTQVVPKKLGIIVVKNANDELIPSRLVTGWRMCIDYRKLNSTTRKDHFPLPFIDQILEKVAAHEYYCFLDGYLGYYQIEIALEDQGKTTFTCPFGTFAFRRMPIWVVCVEKGLVLNWEKCYFMVTFGIVLRHVVSSKDIEIDKVKVDLILNLPTPKTEFNIQIKDKKGVENVVADHLSRLTFEEVKEEIPIRDAFPNEQLFAVSELLRYAHIVNYLVTGSIPKTWIA</sequence>
<feature type="compositionally biased region" description="Polar residues" evidence="1">
    <location>
        <begin position="51"/>
        <end position="61"/>
    </location>
</feature>
<organism evidence="2">
    <name type="scientific">Fagus sylvatica</name>
    <name type="common">Beechnut</name>
    <dbReference type="NCBI Taxonomy" id="28930"/>
    <lineage>
        <taxon>Eukaryota</taxon>
        <taxon>Viridiplantae</taxon>
        <taxon>Streptophyta</taxon>
        <taxon>Embryophyta</taxon>
        <taxon>Tracheophyta</taxon>
        <taxon>Spermatophyta</taxon>
        <taxon>Magnoliopsida</taxon>
        <taxon>eudicotyledons</taxon>
        <taxon>Gunneridae</taxon>
        <taxon>Pentapetalae</taxon>
        <taxon>rosids</taxon>
        <taxon>fabids</taxon>
        <taxon>Fagales</taxon>
        <taxon>Fagaceae</taxon>
        <taxon>Fagus</taxon>
    </lineage>
</organism>
<evidence type="ECO:0000313" key="2">
    <source>
        <dbReference type="EMBL" id="SPD23664.1"/>
    </source>
</evidence>
<feature type="region of interest" description="Disordered" evidence="1">
    <location>
        <begin position="42"/>
        <end position="61"/>
    </location>
</feature>
<dbReference type="InterPro" id="IPR043502">
    <property type="entry name" value="DNA/RNA_pol_sf"/>
</dbReference>
<evidence type="ECO:0008006" key="3">
    <source>
        <dbReference type="Google" id="ProtNLM"/>
    </source>
</evidence>
<dbReference type="SUPFAM" id="SSF56672">
    <property type="entry name" value="DNA/RNA polymerases"/>
    <property type="match status" value="1"/>
</dbReference>
<dbReference type="Gene3D" id="3.10.10.10">
    <property type="entry name" value="HIV Type 1 Reverse Transcriptase, subunit A, domain 1"/>
    <property type="match status" value="1"/>
</dbReference>
<dbReference type="InterPro" id="IPR053134">
    <property type="entry name" value="RNA-dir_DNA_polymerase"/>
</dbReference>
<reference evidence="2" key="1">
    <citation type="submission" date="2018-02" db="EMBL/GenBank/DDBJ databases">
        <authorList>
            <person name="Cohen D.B."/>
            <person name="Kent A.D."/>
        </authorList>
    </citation>
    <scope>NUCLEOTIDE SEQUENCE</scope>
</reference>
<dbReference type="PANTHER" id="PTHR24559">
    <property type="entry name" value="TRANSPOSON TY3-I GAG-POL POLYPROTEIN"/>
    <property type="match status" value="1"/>
</dbReference>
<gene>
    <name evidence="2" type="ORF">FSB_LOCUS51546</name>
</gene>
<dbReference type="AlphaFoldDB" id="A0A2N9IHD0"/>
<dbReference type="PANTHER" id="PTHR24559:SF444">
    <property type="entry name" value="REVERSE TRANSCRIPTASE DOMAIN-CONTAINING PROTEIN"/>
    <property type="match status" value="1"/>
</dbReference>
<protein>
    <recommendedName>
        <fullName evidence="3">Reverse transcriptase domain-containing protein</fullName>
    </recommendedName>
</protein>
<name>A0A2N9IHD0_FAGSY</name>
<proteinExistence type="predicted"/>